<accession>A0A2M3ZSP6</accession>
<protein>
    <submittedName>
        <fullName evidence="2">Putative secreted peptide</fullName>
    </submittedName>
</protein>
<sequence>MFLALLAPIMNSCVLRRVFAALLGCCCAFMLTYYRFMRPQMSVNQTVQQTLRTNPLFILCSVCASVCASLCLGLRVPLLPFLCVRFLFLFAVNST</sequence>
<keyword evidence="1" id="KW-0812">Transmembrane</keyword>
<proteinExistence type="predicted"/>
<evidence type="ECO:0000256" key="1">
    <source>
        <dbReference type="SAM" id="Phobius"/>
    </source>
</evidence>
<dbReference type="AlphaFoldDB" id="A0A2M3ZSP6"/>
<name>A0A2M3ZSP6_9DIPT</name>
<keyword evidence="1" id="KW-0472">Membrane</keyword>
<feature type="transmembrane region" description="Helical" evidence="1">
    <location>
        <begin position="18"/>
        <end position="36"/>
    </location>
</feature>
<evidence type="ECO:0000313" key="2">
    <source>
        <dbReference type="EMBL" id="MBW31586.1"/>
    </source>
</evidence>
<dbReference type="EMBL" id="GGFM01010835">
    <property type="protein sequence ID" value="MBW31586.1"/>
    <property type="molecule type" value="Transcribed_RNA"/>
</dbReference>
<reference evidence="2" key="1">
    <citation type="submission" date="2018-01" db="EMBL/GenBank/DDBJ databases">
        <title>An insight into the sialome of Amazonian anophelines.</title>
        <authorList>
            <person name="Ribeiro J.M."/>
            <person name="Scarpassa V."/>
            <person name="Calvo E."/>
        </authorList>
    </citation>
    <scope>NUCLEOTIDE SEQUENCE</scope>
    <source>
        <tissue evidence="2">Salivary glands</tissue>
    </source>
</reference>
<organism evidence="2">
    <name type="scientific">Anopheles braziliensis</name>
    <dbReference type="NCBI Taxonomy" id="58242"/>
    <lineage>
        <taxon>Eukaryota</taxon>
        <taxon>Metazoa</taxon>
        <taxon>Ecdysozoa</taxon>
        <taxon>Arthropoda</taxon>
        <taxon>Hexapoda</taxon>
        <taxon>Insecta</taxon>
        <taxon>Pterygota</taxon>
        <taxon>Neoptera</taxon>
        <taxon>Endopterygota</taxon>
        <taxon>Diptera</taxon>
        <taxon>Nematocera</taxon>
        <taxon>Culicoidea</taxon>
        <taxon>Culicidae</taxon>
        <taxon>Anophelinae</taxon>
        <taxon>Anopheles</taxon>
    </lineage>
</organism>
<keyword evidence="1" id="KW-1133">Transmembrane helix</keyword>
<feature type="transmembrane region" description="Helical" evidence="1">
    <location>
        <begin position="56"/>
        <end position="78"/>
    </location>
</feature>